<dbReference type="Pfam" id="PF04082">
    <property type="entry name" value="Fungal_trans"/>
    <property type="match status" value="1"/>
</dbReference>
<dbReference type="CDD" id="cd12148">
    <property type="entry name" value="fungal_TF_MHR"/>
    <property type="match status" value="1"/>
</dbReference>
<dbReference type="PROSITE" id="PS00463">
    <property type="entry name" value="ZN2_CY6_FUNGAL_1"/>
    <property type="match status" value="1"/>
</dbReference>
<dbReference type="AlphaFoldDB" id="A0A3G2KS21"/>
<sequence>MCPTPIWAQLSLIGLFRLFSSPSEYLDNLNHLDADVLCMMRPRRVSGRNPRASRACARCRKRKIKCDFVYPTCGTCATAGVDCLGYDTITGEEQPRSRVTFLENKIAQLELELASLQGRPAADQGIEHENETQVPGVFAEHRAQLLRSVTLNNGIDRSYDAEYDTAPWRSVPYISPSLLPTLATVQTVSNDPALKDRALAQKRDIASIPRNVVDIMLRHYAEFYLAQYPIVDESDLIEQCNRVYERTATSFDLFVVCMALSISAHTLIRHDQERATKAADEFWETAIANLDVVFQESPLIQLQAIMLLCHYSFANPSIVNTRMCSRAAMTLCVQLGLHKEPAPENIRHSIHLDSQRRIFWTCYMFDAQMNMLRSHPSTVVGINISVQYPTAEGHEIKDGDRVAIANFLYIFRQLEAEITLGLFYFDTCGDARVANPEWLDGIRARIDSWQDRLDSHQFASRIEFRYIMCNYQRMRLNRITPRSPVPTNAMRRECIAAGLSIASHFSRLSRQGSFFYWNHCCWHFFEIGIVLVEATHTGLDFLMQHRESFLDLTNAMEISRVMHSMPIVLNKMVHRWPQVKQMILELEGLFHPALHRLDAFIAGRPFNVDISNHALITYQVSSIRKHLLANRAPTTWNHEGESPSLYNQFGLQISAAQNLLSMTKQPGGESTMTMEEVLQVLQPGDITTDTTFSQPPVIEQPAGIRAIPEIENTSILYGAESSALTTALDEHNLYTGLDPDTNWLSPTGNSLFWHDNGLDLDDIFTAFDEGNIY</sequence>
<evidence type="ECO:0000256" key="1">
    <source>
        <dbReference type="ARBA" id="ARBA00004123"/>
    </source>
</evidence>
<keyword evidence="7" id="KW-0539">Nucleus</keyword>
<evidence type="ECO:0000256" key="6">
    <source>
        <dbReference type="ARBA" id="ARBA00023163"/>
    </source>
</evidence>
<dbReference type="Gene3D" id="4.10.240.10">
    <property type="entry name" value="Zn(2)-C6 fungal-type DNA-binding domain"/>
    <property type="match status" value="1"/>
</dbReference>
<keyword evidence="6" id="KW-0804">Transcription</keyword>
<dbReference type="EMBL" id="MH447993">
    <property type="protein sequence ID" value="AYN62234.1"/>
    <property type="molecule type" value="mRNA"/>
</dbReference>
<dbReference type="GO" id="GO:0008270">
    <property type="term" value="F:zinc ion binding"/>
    <property type="evidence" value="ECO:0007669"/>
    <property type="project" value="InterPro"/>
</dbReference>
<dbReference type="GO" id="GO:0000981">
    <property type="term" value="F:DNA-binding transcription factor activity, RNA polymerase II-specific"/>
    <property type="evidence" value="ECO:0007669"/>
    <property type="project" value="InterPro"/>
</dbReference>
<protein>
    <submittedName>
        <fullName evidence="9">Zn2Cys6 fungal-specific transcription factor TP06945</fullName>
    </submittedName>
</protein>
<keyword evidence="2" id="KW-0479">Metal-binding</keyword>
<organism evidence="9">
    <name type="scientific">Talaromyces pinophilus</name>
    <name type="common">Penicillium pinophilum</name>
    <dbReference type="NCBI Taxonomy" id="128442"/>
    <lineage>
        <taxon>Eukaryota</taxon>
        <taxon>Fungi</taxon>
        <taxon>Dikarya</taxon>
        <taxon>Ascomycota</taxon>
        <taxon>Pezizomycotina</taxon>
        <taxon>Eurotiomycetes</taxon>
        <taxon>Eurotiomycetidae</taxon>
        <taxon>Eurotiales</taxon>
        <taxon>Trichocomaceae</taxon>
        <taxon>Talaromyces</taxon>
        <taxon>Talaromyces sect. Talaromyces</taxon>
    </lineage>
</organism>
<dbReference type="SMART" id="SM00066">
    <property type="entry name" value="GAL4"/>
    <property type="match status" value="1"/>
</dbReference>
<dbReference type="InterPro" id="IPR036864">
    <property type="entry name" value="Zn2-C6_fun-type_DNA-bd_sf"/>
</dbReference>
<keyword evidence="4" id="KW-0805">Transcription regulation</keyword>
<dbReference type="PANTHER" id="PTHR47782">
    <property type="entry name" value="ZN(II)2CYS6 TRANSCRIPTION FACTOR (EUROFUNG)-RELATED"/>
    <property type="match status" value="1"/>
</dbReference>
<reference evidence="9" key="1">
    <citation type="journal article" date="2018" name="Biotechnol. Biofuels">
        <title>The transcription factor TpRfx1 is an essential regulator of amylase and cellulase gene expression in Talaromyces pinophilus.</title>
        <authorList>
            <person name="Liao G.Y."/>
            <person name="Zhao S."/>
            <person name="Zhang T."/>
            <person name="Li C.X."/>
            <person name="Liao L.S."/>
            <person name="Zhang F.F."/>
            <person name="Luo X.M."/>
            <person name="Feng J.X."/>
        </authorList>
    </citation>
    <scope>NUCLEOTIDE SEQUENCE</scope>
    <source>
        <strain evidence="9">1-95</strain>
    </source>
</reference>
<dbReference type="CDD" id="cd00067">
    <property type="entry name" value="GAL4"/>
    <property type="match status" value="1"/>
</dbReference>
<dbReference type="InterPro" id="IPR007219">
    <property type="entry name" value="XnlR_reg_dom"/>
</dbReference>
<evidence type="ECO:0000256" key="4">
    <source>
        <dbReference type="ARBA" id="ARBA00023015"/>
    </source>
</evidence>
<dbReference type="InterPro" id="IPR052202">
    <property type="entry name" value="Yeast_MetPath_Reg"/>
</dbReference>
<dbReference type="PANTHER" id="PTHR47782:SF1">
    <property type="entry name" value="PYRIMIDINE PATHWAY REGULATORY PROTEIN 1"/>
    <property type="match status" value="1"/>
</dbReference>
<dbReference type="SMART" id="SM00906">
    <property type="entry name" value="Fungal_trans"/>
    <property type="match status" value="1"/>
</dbReference>
<feature type="domain" description="Zn(2)-C6 fungal-type" evidence="8">
    <location>
        <begin position="55"/>
        <end position="83"/>
    </location>
</feature>
<dbReference type="SUPFAM" id="SSF57701">
    <property type="entry name" value="Zn2/Cys6 DNA-binding domain"/>
    <property type="match status" value="1"/>
</dbReference>
<dbReference type="GO" id="GO:0045944">
    <property type="term" value="P:positive regulation of transcription by RNA polymerase II"/>
    <property type="evidence" value="ECO:0007669"/>
    <property type="project" value="TreeGrafter"/>
</dbReference>
<comment type="subcellular location">
    <subcellularLocation>
        <location evidence="1">Nucleus</location>
    </subcellularLocation>
</comment>
<evidence type="ECO:0000256" key="2">
    <source>
        <dbReference type="ARBA" id="ARBA00022723"/>
    </source>
</evidence>
<dbReference type="InterPro" id="IPR001138">
    <property type="entry name" value="Zn2Cys6_DnaBD"/>
</dbReference>
<evidence type="ECO:0000256" key="3">
    <source>
        <dbReference type="ARBA" id="ARBA00022833"/>
    </source>
</evidence>
<evidence type="ECO:0000256" key="5">
    <source>
        <dbReference type="ARBA" id="ARBA00023125"/>
    </source>
</evidence>
<dbReference type="GO" id="GO:0005634">
    <property type="term" value="C:nucleus"/>
    <property type="evidence" value="ECO:0007669"/>
    <property type="project" value="UniProtKB-SubCell"/>
</dbReference>
<name>A0A3G2KS21_TALPI</name>
<evidence type="ECO:0000259" key="8">
    <source>
        <dbReference type="PROSITE" id="PS50048"/>
    </source>
</evidence>
<accession>A0A3G2KS21</accession>
<proteinExistence type="evidence at transcript level"/>
<dbReference type="Pfam" id="PF00172">
    <property type="entry name" value="Zn_clus"/>
    <property type="match status" value="1"/>
</dbReference>
<evidence type="ECO:0000313" key="9">
    <source>
        <dbReference type="EMBL" id="AYN62234.1"/>
    </source>
</evidence>
<evidence type="ECO:0000256" key="7">
    <source>
        <dbReference type="ARBA" id="ARBA00023242"/>
    </source>
</evidence>
<keyword evidence="3" id="KW-0862">Zinc</keyword>
<keyword evidence="5" id="KW-0238">DNA-binding</keyword>
<dbReference type="GO" id="GO:0043565">
    <property type="term" value="F:sequence-specific DNA binding"/>
    <property type="evidence" value="ECO:0007669"/>
    <property type="project" value="TreeGrafter"/>
</dbReference>
<dbReference type="GO" id="GO:0006351">
    <property type="term" value="P:DNA-templated transcription"/>
    <property type="evidence" value="ECO:0007669"/>
    <property type="project" value="InterPro"/>
</dbReference>
<dbReference type="PROSITE" id="PS50048">
    <property type="entry name" value="ZN2_CY6_FUNGAL_2"/>
    <property type="match status" value="1"/>
</dbReference>